<gene>
    <name evidence="8" type="primary">hrpB</name>
    <name evidence="8" type="ORF">D1222_05065</name>
</gene>
<evidence type="ECO:0000256" key="3">
    <source>
        <dbReference type="ARBA" id="ARBA00022806"/>
    </source>
</evidence>
<dbReference type="AlphaFoldDB" id="A0A399RNR6"/>
<dbReference type="GO" id="GO:0003676">
    <property type="term" value="F:nucleic acid binding"/>
    <property type="evidence" value="ECO:0007669"/>
    <property type="project" value="InterPro"/>
</dbReference>
<dbReference type="PANTHER" id="PTHR43519:SF1">
    <property type="entry name" value="ATP-DEPENDENT RNA HELICASE HRPB"/>
    <property type="match status" value="1"/>
</dbReference>
<protein>
    <submittedName>
        <fullName evidence="8">ATP-dependent helicase HrpB</fullName>
    </submittedName>
</protein>
<dbReference type="InterPro" id="IPR011545">
    <property type="entry name" value="DEAD/DEAH_box_helicase_dom"/>
</dbReference>
<keyword evidence="1" id="KW-0547">Nucleotide-binding</keyword>
<evidence type="ECO:0000313" key="9">
    <source>
        <dbReference type="Proteomes" id="UP000265845"/>
    </source>
</evidence>
<dbReference type="PROSITE" id="PS51192">
    <property type="entry name" value="HELICASE_ATP_BIND_1"/>
    <property type="match status" value="1"/>
</dbReference>
<dbReference type="PROSITE" id="PS00690">
    <property type="entry name" value="DEAH_ATP_HELICASE"/>
    <property type="match status" value="1"/>
</dbReference>
<keyword evidence="2" id="KW-0378">Hydrolase</keyword>
<evidence type="ECO:0000256" key="1">
    <source>
        <dbReference type="ARBA" id="ARBA00022741"/>
    </source>
</evidence>
<dbReference type="CDD" id="cd18791">
    <property type="entry name" value="SF2_C_RHA"/>
    <property type="match status" value="1"/>
</dbReference>
<organism evidence="8 9">
    <name type="scientific">Henriciella algicola</name>
    <dbReference type="NCBI Taxonomy" id="1608422"/>
    <lineage>
        <taxon>Bacteria</taxon>
        <taxon>Pseudomonadati</taxon>
        <taxon>Pseudomonadota</taxon>
        <taxon>Alphaproteobacteria</taxon>
        <taxon>Hyphomonadales</taxon>
        <taxon>Hyphomonadaceae</taxon>
        <taxon>Henriciella</taxon>
    </lineage>
</organism>
<dbReference type="Proteomes" id="UP000265845">
    <property type="component" value="Unassembled WGS sequence"/>
</dbReference>
<feature type="domain" description="Helicase ATP-binding" evidence="6">
    <location>
        <begin position="17"/>
        <end position="184"/>
    </location>
</feature>
<evidence type="ECO:0000256" key="2">
    <source>
        <dbReference type="ARBA" id="ARBA00022801"/>
    </source>
</evidence>
<evidence type="ECO:0000259" key="7">
    <source>
        <dbReference type="PROSITE" id="PS51194"/>
    </source>
</evidence>
<evidence type="ECO:0000259" key="6">
    <source>
        <dbReference type="PROSITE" id="PS51192"/>
    </source>
</evidence>
<dbReference type="OrthoDB" id="9805617at2"/>
<dbReference type="NCBIfam" id="TIGR01970">
    <property type="entry name" value="DEAH_box_HrpB"/>
    <property type="match status" value="1"/>
</dbReference>
<dbReference type="PIRSF" id="PIRSF005496">
    <property type="entry name" value="ATP_hel_hrpB"/>
    <property type="match status" value="1"/>
</dbReference>
<proteinExistence type="predicted"/>
<evidence type="ECO:0000313" key="8">
    <source>
        <dbReference type="EMBL" id="RIJ31617.1"/>
    </source>
</evidence>
<dbReference type="GO" id="GO:0004386">
    <property type="term" value="F:helicase activity"/>
    <property type="evidence" value="ECO:0007669"/>
    <property type="project" value="UniProtKB-KW"/>
</dbReference>
<comment type="caution">
    <text evidence="8">The sequence shown here is derived from an EMBL/GenBank/DDBJ whole genome shotgun (WGS) entry which is preliminary data.</text>
</comment>
<dbReference type="Gene3D" id="1.20.120.1080">
    <property type="match status" value="1"/>
</dbReference>
<evidence type="ECO:0000256" key="5">
    <source>
        <dbReference type="SAM" id="MobiDB-lite"/>
    </source>
</evidence>
<dbReference type="Pfam" id="PF08482">
    <property type="entry name" value="HrpB_C"/>
    <property type="match status" value="1"/>
</dbReference>
<feature type="region of interest" description="Disordered" evidence="5">
    <location>
        <begin position="790"/>
        <end position="816"/>
    </location>
</feature>
<reference evidence="8 9" key="1">
    <citation type="submission" date="2018-08" db="EMBL/GenBank/DDBJ databases">
        <title>Henriciella mobilis sp. nov., isolated from seawater.</title>
        <authorList>
            <person name="Cheng H."/>
            <person name="Wu Y.-H."/>
            <person name="Xu X.-W."/>
            <person name="Guo L.-L."/>
        </authorList>
    </citation>
    <scope>NUCLEOTIDE SEQUENCE [LARGE SCALE GENOMIC DNA]</scope>
    <source>
        <strain evidence="8 9">CCUG67844</strain>
    </source>
</reference>
<dbReference type="Pfam" id="PF00270">
    <property type="entry name" value="DEAD"/>
    <property type="match status" value="1"/>
</dbReference>
<dbReference type="PANTHER" id="PTHR43519">
    <property type="entry name" value="ATP-DEPENDENT RNA HELICASE HRPB"/>
    <property type="match status" value="1"/>
</dbReference>
<dbReference type="PROSITE" id="PS51194">
    <property type="entry name" value="HELICASE_CTER"/>
    <property type="match status" value="1"/>
</dbReference>
<dbReference type="SUPFAM" id="SSF52540">
    <property type="entry name" value="P-loop containing nucleoside triphosphate hydrolases"/>
    <property type="match status" value="2"/>
</dbReference>
<dbReference type="InterPro" id="IPR014001">
    <property type="entry name" value="Helicase_ATP-bd"/>
</dbReference>
<dbReference type="InterPro" id="IPR001650">
    <property type="entry name" value="Helicase_C-like"/>
</dbReference>
<dbReference type="CDD" id="cd17990">
    <property type="entry name" value="DEXHc_HrpB"/>
    <property type="match status" value="1"/>
</dbReference>
<dbReference type="RefSeq" id="WP_119453110.1">
    <property type="nucleotide sequence ID" value="NZ_QWGA01000003.1"/>
</dbReference>
<dbReference type="Gene3D" id="3.40.50.300">
    <property type="entry name" value="P-loop containing nucleotide triphosphate hydrolases"/>
    <property type="match status" value="2"/>
</dbReference>
<dbReference type="InterPro" id="IPR010225">
    <property type="entry name" value="HrpB"/>
</dbReference>
<dbReference type="EMBL" id="QWGA01000003">
    <property type="protein sequence ID" value="RIJ31617.1"/>
    <property type="molecule type" value="Genomic_DNA"/>
</dbReference>
<keyword evidence="4" id="KW-0067">ATP-binding</keyword>
<evidence type="ECO:0000256" key="4">
    <source>
        <dbReference type="ARBA" id="ARBA00022840"/>
    </source>
</evidence>
<dbReference type="InterPro" id="IPR002464">
    <property type="entry name" value="DNA/RNA_helicase_DEAH_CS"/>
</dbReference>
<dbReference type="InterPro" id="IPR027417">
    <property type="entry name" value="P-loop_NTPase"/>
</dbReference>
<feature type="domain" description="Helicase C-terminal" evidence="7">
    <location>
        <begin position="208"/>
        <end position="372"/>
    </location>
</feature>
<dbReference type="SMART" id="SM00487">
    <property type="entry name" value="DEXDc"/>
    <property type="match status" value="1"/>
</dbReference>
<feature type="compositionally biased region" description="Basic residues" evidence="5">
    <location>
        <begin position="807"/>
        <end position="816"/>
    </location>
</feature>
<sequence>MSDVSALPIESLLGEICSVIRDRKRLVLAAPPGAGKTTRVPLALAGLIDGFDELPGKILLLEPRRLAARMAADRMAATLGEKTGERIGLATRIERKVSKATRVEVMTDGLFTRRLLADPGLEGVSAVIFDEIHERSLNADLGLALALEAQSVFRDDLLLLAMSATLDTEKVAGTLDAPVIESEGRQFPVETKYLGRNRDRIEDQMAAAITKAVQAETGSILAFLPGAGEIRRTAERLSGLPASVSVHPLYGALSPREQDEAVRPARAGQRKVVLATDIAESALTIEGVHVVVDAGLARVPEFEPSSGTQVLRTIRAAKANVDQRRGRAGRLGPGVCYRLWDEEETRGLIAAPRPEILNGDLSGLLLSIAEWGEDDPYRLTWLDAPPRGRIEAAREALSAFGALDEAGKLTAHGKAMAALPLEPKYASLVASAASDGERALAAEIAALASEAGVGGSSINLKDRLERFRLETSPRTKALRQQADRWAKGGRAFGDPALLLAKAWPGQIARRRDGSETSYLLANGRSGELPAESAVTLSQWIVVADMIGAAGRARITLAIPIREQDALALHPPATEEWASFDPASKSFKARRVKAVGRIVLSETPLPQPSGEAARAAFINFVQENGFEAAGIGEPVSVFLARLGFLHRSFGEDWPDPDEAQLAATAGDWLAPALGGGKFDMPSDGTVLNALKQSLGWPKAQEIDTLAPPTITLPSGRNAPVDYLDDNAPLVEAKAQELFGLSRQPAIADGRVPVTLQLISPAGRPIAVTKDISGFWSGGYRDMAKDMRAQYPKHDWPEDPASAKPHVGMTKKRLGRQG</sequence>
<dbReference type="GO" id="GO:0016787">
    <property type="term" value="F:hydrolase activity"/>
    <property type="evidence" value="ECO:0007669"/>
    <property type="project" value="UniProtKB-KW"/>
</dbReference>
<dbReference type="InterPro" id="IPR049614">
    <property type="entry name" value="HrpB_DEXH"/>
</dbReference>
<keyword evidence="3 8" id="KW-0347">Helicase</keyword>
<dbReference type="Pfam" id="PF00271">
    <property type="entry name" value="Helicase_C"/>
    <property type="match status" value="1"/>
</dbReference>
<dbReference type="SMART" id="SM00490">
    <property type="entry name" value="HELICc"/>
    <property type="match status" value="1"/>
</dbReference>
<dbReference type="InterPro" id="IPR013689">
    <property type="entry name" value="RNA_helicase_ATP-dep_HrpB_C"/>
</dbReference>
<dbReference type="InterPro" id="IPR007502">
    <property type="entry name" value="Helicase-assoc_dom"/>
</dbReference>
<name>A0A399RNR6_9PROT</name>
<dbReference type="GO" id="GO:0005524">
    <property type="term" value="F:ATP binding"/>
    <property type="evidence" value="ECO:0007669"/>
    <property type="project" value="UniProtKB-KW"/>
</dbReference>
<dbReference type="SMART" id="SM00847">
    <property type="entry name" value="HA2"/>
    <property type="match status" value="1"/>
</dbReference>
<accession>A0A399RNR6</accession>
<keyword evidence="9" id="KW-1185">Reference proteome</keyword>